<proteinExistence type="predicted"/>
<reference evidence="5 6" key="1">
    <citation type="journal article" date="2017" name="Antonie Van Leeuwenhoek">
        <title>Rhizobium rhizosphaerae sp. nov., a novel species isolated from rice rhizosphere.</title>
        <authorList>
            <person name="Zhao J.J."/>
            <person name="Zhang J."/>
            <person name="Zhang R.J."/>
            <person name="Zhang C.W."/>
            <person name="Yin H.Q."/>
            <person name="Zhang X.X."/>
        </authorList>
    </citation>
    <scope>NUCLEOTIDE SEQUENCE [LARGE SCALE GENOMIC DNA]</scope>
    <source>
        <strain evidence="5 6">BSs20135</strain>
    </source>
</reference>
<accession>K6ZC08</accession>
<dbReference type="SMART" id="SM00248">
    <property type="entry name" value="ANK"/>
    <property type="match status" value="4"/>
</dbReference>
<dbReference type="AlphaFoldDB" id="K6ZC08"/>
<dbReference type="InterPro" id="IPR036770">
    <property type="entry name" value="Ankyrin_rpt-contain_sf"/>
</dbReference>
<evidence type="ECO:0000313" key="5">
    <source>
        <dbReference type="EMBL" id="GAC20960.1"/>
    </source>
</evidence>
<sequence length="195" mass="20770">MKKLIIIGLMSATIFGATAGMVQSVADDLKPTHLELLEQAIHGNDYQTVSNMLDNGLDINAVIEGDGTLLIMAIQAGHEAMVYGLIDAGADVNQAVIADGNPLINAAMTNNVSVAQRLFDEGALVDAIVEHDETALINASRKGHFEMVKFLVENGADVNLGLHVNTVKGNIYRSPLNGAKTDKIRDYLLNMGAKS</sequence>
<feature type="repeat" description="ANK" evidence="3">
    <location>
        <begin position="131"/>
        <end position="163"/>
    </location>
</feature>
<feature type="chain" id="PRO_5003900803" evidence="4">
    <location>
        <begin position="20"/>
        <end position="195"/>
    </location>
</feature>
<dbReference type="PROSITE" id="PS50088">
    <property type="entry name" value="ANK_REPEAT"/>
    <property type="match status" value="1"/>
</dbReference>
<dbReference type="InterPro" id="IPR002110">
    <property type="entry name" value="Ankyrin_rpt"/>
</dbReference>
<dbReference type="eggNOG" id="COG0666">
    <property type="taxonomic scope" value="Bacteria"/>
</dbReference>
<gene>
    <name evidence="5" type="ORF">GARC_4013</name>
</gene>
<dbReference type="PANTHER" id="PTHR24171:SF8">
    <property type="entry name" value="BRCA1-ASSOCIATED RING DOMAIN PROTEIN 1"/>
    <property type="match status" value="1"/>
</dbReference>
<evidence type="ECO:0000256" key="2">
    <source>
        <dbReference type="ARBA" id="ARBA00023043"/>
    </source>
</evidence>
<keyword evidence="1" id="KW-0677">Repeat</keyword>
<keyword evidence="4" id="KW-0732">Signal</keyword>
<protein>
    <submittedName>
        <fullName evidence="5">BTB/POZ domain-containing protein 11</fullName>
    </submittedName>
</protein>
<dbReference type="PROSITE" id="PS50297">
    <property type="entry name" value="ANK_REP_REGION"/>
    <property type="match status" value="1"/>
</dbReference>
<dbReference type="EMBL" id="BAEO01000058">
    <property type="protein sequence ID" value="GAC20960.1"/>
    <property type="molecule type" value="Genomic_DNA"/>
</dbReference>
<evidence type="ECO:0000256" key="4">
    <source>
        <dbReference type="SAM" id="SignalP"/>
    </source>
</evidence>
<evidence type="ECO:0000256" key="3">
    <source>
        <dbReference type="PROSITE-ProRule" id="PRU00023"/>
    </source>
</evidence>
<keyword evidence="2 3" id="KW-0040">ANK repeat</keyword>
<organism evidence="5 6">
    <name type="scientific">Paraglaciecola arctica BSs20135</name>
    <dbReference type="NCBI Taxonomy" id="493475"/>
    <lineage>
        <taxon>Bacteria</taxon>
        <taxon>Pseudomonadati</taxon>
        <taxon>Pseudomonadota</taxon>
        <taxon>Gammaproteobacteria</taxon>
        <taxon>Alteromonadales</taxon>
        <taxon>Alteromonadaceae</taxon>
        <taxon>Paraglaciecola</taxon>
    </lineage>
</organism>
<comment type="caution">
    <text evidence="5">The sequence shown here is derived from an EMBL/GenBank/DDBJ whole genome shotgun (WGS) entry which is preliminary data.</text>
</comment>
<dbReference type="SUPFAM" id="SSF48403">
    <property type="entry name" value="Ankyrin repeat"/>
    <property type="match status" value="1"/>
</dbReference>
<dbReference type="Proteomes" id="UP000006327">
    <property type="component" value="Unassembled WGS sequence"/>
</dbReference>
<dbReference type="STRING" id="493475.GARC_4013"/>
<feature type="signal peptide" evidence="4">
    <location>
        <begin position="1"/>
        <end position="19"/>
    </location>
</feature>
<keyword evidence="6" id="KW-1185">Reference proteome</keyword>
<dbReference type="PANTHER" id="PTHR24171">
    <property type="entry name" value="ANKYRIN REPEAT DOMAIN-CONTAINING PROTEIN 39-RELATED"/>
    <property type="match status" value="1"/>
</dbReference>
<evidence type="ECO:0000256" key="1">
    <source>
        <dbReference type="ARBA" id="ARBA00022737"/>
    </source>
</evidence>
<dbReference type="GO" id="GO:0004842">
    <property type="term" value="F:ubiquitin-protein transferase activity"/>
    <property type="evidence" value="ECO:0007669"/>
    <property type="project" value="TreeGrafter"/>
</dbReference>
<name>K6ZC08_9ALTE</name>
<evidence type="ECO:0000313" key="6">
    <source>
        <dbReference type="Proteomes" id="UP000006327"/>
    </source>
</evidence>
<dbReference type="Pfam" id="PF12796">
    <property type="entry name" value="Ank_2"/>
    <property type="match status" value="1"/>
</dbReference>
<dbReference type="GO" id="GO:0085020">
    <property type="term" value="P:protein K6-linked ubiquitination"/>
    <property type="evidence" value="ECO:0007669"/>
    <property type="project" value="TreeGrafter"/>
</dbReference>
<dbReference type="Gene3D" id="1.25.40.20">
    <property type="entry name" value="Ankyrin repeat-containing domain"/>
    <property type="match status" value="1"/>
</dbReference>